<dbReference type="AlphaFoldDB" id="A0A9P6NFF3"/>
<feature type="compositionally biased region" description="Basic and acidic residues" evidence="1">
    <location>
        <begin position="43"/>
        <end position="52"/>
    </location>
</feature>
<evidence type="ECO:0000313" key="3">
    <source>
        <dbReference type="Proteomes" id="UP000886653"/>
    </source>
</evidence>
<evidence type="ECO:0000313" key="2">
    <source>
        <dbReference type="EMBL" id="KAG0144973.1"/>
    </source>
</evidence>
<evidence type="ECO:0000256" key="1">
    <source>
        <dbReference type="SAM" id="MobiDB-lite"/>
    </source>
</evidence>
<protein>
    <submittedName>
        <fullName evidence="2">Uncharacterized protein</fullName>
    </submittedName>
</protein>
<dbReference type="OrthoDB" id="1847590at2759"/>
<sequence>GKRLDHEERKRKQEARSVHKQSSISQSMHGHEAKFVHAKRYREKVEMKKLIR</sequence>
<feature type="non-terminal residue" evidence="2">
    <location>
        <position position="1"/>
    </location>
</feature>
<feature type="compositionally biased region" description="Basic and acidic residues" evidence="1">
    <location>
        <begin position="1"/>
        <end position="17"/>
    </location>
</feature>
<comment type="caution">
    <text evidence="2">The sequence shown here is derived from an EMBL/GenBank/DDBJ whole genome shotgun (WGS) entry which is preliminary data.</text>
</comment>
<dbReference type="InterPro" id="IPR039411">
    <property type="entry name" value="NSA2_fam"/>
</dbReference>
<proteinExistence type="predicted"/>
<feature type="region of interest" description="Disordered" evidence="1">
    <location>
        <begin position="1"/>
        <end position="52"/>
    </location>
</feature>
<reference evidence="2" key="1">
    <citation type="submission" date="2013-11" db="EMBL/GenBank/DDBJ databases">
        <title>Genome sequence of the fusiform rust pathogen reveals effectors for host alternation and coevolution with pine.</title>
        <authorList>
            <consortium name="DOE Joint Genome Institute"/>
            <person name="Smith K."/>
            <person name="Pendleton A."/>
            <person name="Kubisiak T."/>
            <person name="Anderson C."/>
            <person name="Salamov A."/>
            <person name="Aerts A."/>
            <person name="Riley R."/>
            <person name="Clum A."/>
            <person name="Lindquist E."/>
            <person name="Ence D."/>
            <person name="Campbell M."/>
            <person name="Kronenberg Z."/>
            <person name="Feau N."/>
            <person name="Dhillon B."/>
            <person name="Hamelin R."/>
            <person name="Burleigh J."/>
            <person name="Smith J."/>
            <person name="Yandell M."/>
            <person name="Nelson C."/>
            <person name="Grigoriev I."/>
            <person name="Davis J."/>
        </authorList>
    </citation>
    <scope>NUCLEOTIDE SEQUENCE</scope>
    <source>
        <strain evidence="2">G11</strain>
    </source>
</reference>
<accession>A0A9P6NFF3</accession>
<name>A0A9P6NFF3_9BASI</name>
<dbReference type="PANTHER" id="PTHR12642">
    <property type="entry name" value="RIBOSOME BIOGENESIS PROTEIN NSA2 HOMOLOG"/>
    <property type="match status" value="1"/>
</dbReference>
<keyword evidence="3" id="KW-1185">Reference proteome</keyword>
<dbReference type="Proteomes" id="UP000886653">
    <property type="component" value="Unassembled WGS sequence"/>
</dbReference>
<organism evidence="2 3">
    <name type="scientific">Cronartium quercuum f. sp. fusiforme G11</name>
    <dbReference type="NCBI Taxonomy" id="708437"/>
    <lineage>
        <taxon>Eukaryota</taxon>
        <taxon>Fungi</taxon>
        <taxon>Dikarya</taxon>
        <taxon>Basidiomycota</taxon>
        <taxon>Pucciniomycotina</taxon>
        <taxon>Pucciniomycetes</taxon>
        <taxon>Pucciniales</taxon>
        <taxon>Coleosporiaceae</taxon>
        <taxon>Cronartium</taxon>
    </lineage>
</organism>
<gene>
    <name evidence="2" type="ORF">CROQUDRAFT_46489</name>
</gene>
<dbReference type="EMBL" id="MU167285">
    <property type="protein sequence ID" value="KAG0144973.1"/>
    <property type="molecule type" value="Genomic_DNA"/>
</dbReference>